<organism evidence="3 4">
    <name type="scientific">Portunus trituberculatus</name>
    <name type="common">Swimming crab</name>
    <name type="synonym">Neptunus trituberculatus</name>
    <dbReference type="NCBI Taxonomy" id="210409"/>
    <lineage>
        <taxon>Eukaryota</taxon>
        <taxon>Metazoa</taxon>
        <taxon>Ecdysozoa</taxon>
        <taxon>Arthropoda</taxon>
        <taxon>Crustacea</taxon>
        <taxon>Multicrustacea</taxon>
        <taxon>Malacostraca</taxon>
        <taxon>Eumalacostraca</taxon>
        <taxon>Eucarida</taxon>
        <taxon>Decapoda</taxon>
        <taxon>Pleocyemata</taxon>
        <taxon>Brachyura</taxon>
        <taxon>Eubrachyura</taxon>
        <taxon>Portunoidea</taxon>
        <taxon>Portunidae</taxon>
        <taxon>Portuninae</taxon>
        <taxon>Portunus</taxon>
    </lineage>
</organism>
<comment type="caution">
    <text evidence="3">The sequence shown here is derived from an EMBL/GenBank/DDBJ whole genome shotgun (WGS) entry which is preliminary data.</text>
</comment>
<dbReference type="EMBL" id="VSRR010096394">
    <property type="protein sequence ID" value="MPC93866.1"/>
    <property type="molecule type" value="Genomic_DNA"/>
</dbReference>
<sequence>MVWVQCCGEKSGQTWRGVGSVGGDGGVAVAWVVLVGSVSVGSGGDGGQVTRKGERPGARWGHGGSPKLLRRRGQEETLTWGSVTARRPTNCRRRSTAPSALAAALAASAPLLLLVLASLSAAPAPSPPTLRVAMGARSGDDYVRGKPRAPSCGGGSGRPGRAAPHPAVQRRRGGSLTWAGSHPGPPRPPPSPLWPAVGGRREGTGGASQVAVALSRWLWGGRWGGRSMVREAGALRPALPLLVQLLRLSAATTQASLGTESRVTAAQRDTHGLGSDSSPTPYRVSRVKSKLLGGAAAGAWRRRRWWRQPCGASRQEGETSKGRVLLRRRR</sequence>
<protein>
    <submittedName>
        <fullName evidence="3">Uncharacterized protein</fullName>
    </submittedName>
</protein>
<reference evidence="3 4" key="1">
    <citation type="submission" date="2019-05" db="EMBL/GenBank/DDBJ databases">
        <title>Another draft genome of Portunus trituberculatus and its Hox gene families provides insights of decapod evolution.</title>
        <authorList>
            <person name="Jeong J.-H."/>
            <person name="Song I."/>
            <person name="Kim S."/>
            <person name="Choi T."/>
            <person name="Kim D."/>
            <person name="Ryu S."/>
            <person name="Kim W."/>
        </authorList>
    </citation>
    <scope>NUCLEOTIDE SEQUENCE [LARGE SCALE GENOMIC DNA]</scope>
    <source>
        <tissue evidence="3">Muscle</tissue>
    </source>
</reference>
<feature type="compositionally biased region" description="Pro residues" evidence="1">
    <location>
        <begin position="183"/>
        <end position="193"/>
    </location>
</feature>
<keyword evidence="2" id="KW-0812">Transmembrane</keyword>
<dbReference type="Proteomes" id="UP000324222">
    <property type="component" value="Unassembled WGS sequence"/>
</dbReference>
<accession>A0A5B7JHY8</accession>
<feature type="region of interest" description="Disordered" evidence="1">
    <location>
        <begin position="43"/>
        <end position="68"/>
    </location>
</feature>
<feature type="region of interest" description="Disordered" evidence="1">
    <location>
        <begin position="256"/>
        <end position="281"/>
    </location>
</feature>
<evidence type="ECO:0000256" key="1">
    <source>
        <dbReference type="SAM" id="MobiDB-lite"/>
    </source>
</evidence>
<evidence type="ECO:0000313" key="4">
    <source>
        <dbReference type="Proteomes" id="UP000324222"/>
    </source>
</evidence>
<keyword evidence="2" id="KW-0472">Membrane</keyword>
<proteinExistence type="predicted"/>
<keyword evidence="2" id="KW-1133">Transmembrane helix</keyword>
<feature type="region of interest" description="Disordered" evidence="1">
    <location>
        <begin position="139"/>
        <end position="206"/>
    </location>
</feature>
<dbReference type="AlphaFoldDB" id="A0A5B7JHY8"/>
<keyword evidence="4" id="KW-1185">Reference proteome</keyword>
<feature type="transmembrane region" description="Helical" evidence="2">
    <location>
        <begin position="100"/>
        <end position="122"/>
    </location>
</feature>
<evidence type="ECO:0000313" key="3">
    <source>
        <dbReference type="EMBL" id="MPC93866.1"/>
    </source>
</evidence>
<feature type="region of interest" description="Disordered" evidence="1">
    <location>
        <begin position="310"/>
        <end position="330"/>
    </location>
</feature>
<evidence type="ECO:0000256" key="2">
    <source>
        <dbReference type="SAM" id="Phobius"/>
    </source>
</evidence>
<gene>
    <name evidence="3" type="ORF">E2C01_089011</name>
</gene>
<name>A0A5B7JHY8_PORTR</name>